<gene>
    <name evidence="8" type="primary">MED18</name>
    <name evidence="10" type="ORF">EC957_000037</name>
    <name evidence="11" type="ORF">EC957_000094</name>
</gene>
<organism evidence="10 12">
    <name type="scientific">Mortierella hygrophila</name>
    <dbReference type="NCBI Taxonomy" id="979708"/>
    <lineage>
        <taxon>Eukaryota</taxon>
        <taxon>Fungi</taxon>
        <taxon>Fungi incertae sedis</taxon>
        <taxon>Mucoromycota</taxon>
        <taxon>Mortierellomycotina</taxon>
        <taxon>Mortierellomycetes</taxon>
        <taxon>Mortierellales</taxon>
        <taxon>Mortierellaceae</taxon>
        <taxon>Mortierella</taxon>
    </lineage>
</organism>
<dbReference type="GO" id="GO:0070847">
    <property type="term" value="C:core mediator complex"/>
    <property type="evidence" value="ECO:0007669"/>
    <property type="project" value="TreeGrafter"/>
</dbReference>
<evidence type="ECO:0000313" key="10">
    <source>
        <dbReference type="EMBL" id="KAF9551964.1"/>
    </source>
</evidence>
<dbReference type="EMBL" id="JAAAXW010000001">
    <property type="protein sequence ID" value="KAF9552021.1"/>
    <property type="molecule type" value="Genomic_DNA"/>
</dbReference>
<comment type="subunit">
    <text evidence="8">Component of the Mediator complex.</text>
</comment>
<dbReference type="AlphaFoldDB" id="A0A9P6FJ20"/>
<name>A0A9P6FJ20_9FUNG</name>
<evidence type="ECO:0000313" key="11">
    <source>
        <dbReference type="EMBL" id="KAF9552021.1"/>
    </source>
</evidence>
<comment type="subcellular location">
    <subcellularLocation>
        <location evidence="1 8">Nucleus</location>
    </subcellularLocation>
</comment>
<dbReference type="Pfam" id="PF09637">
    <property type="entry name" value="Med18"/>
    <property type="match status" value="1"/>
</dbReference>
<keyword evidence="8" id="KW-0010">Activator</keyword>
<protein>
    <recommendedName>
        <fullName evidence="3 8">Mediator of RNA polymerase II transcription subunit 18</fullName>
    </recommendedName>
    <alternativeName>
        <fullName evidence="7 8">Mediator complex subunit 18</fullName>
    </alternativeName>
</protein>
<dbReference type="Gene3D" id="2.40.320.10">
    <property type="entry name" value="Hypothetical Protein Pfu-838710-001"/>
    <property type="match status" value="1"/>
</dbReference>
<dbReference type="EMBL" id="JAAAXW010000001">
    <property type="protein sequence ID" value="KAF9551964.1"/>
    <property type="molecule type" value="Genomic_DNA"/>
</dbReference>
<evidence type="ECO:0000256" key="3">
    <source>
        <dbReference type="ARBA" id="ARBA00019612"/>
    </source>
</evidence>
<keyword evidence="4 8" id="KW-0805">Transcription regulation</keyword>
<comment type="caution">
    <text evidence="10">The sequence shown here is derived from an EMBL/GenBank/DDBJ whole genome shotgun (WGS) entry which is preliminary data.</text>
</comment>
<feature type="region of interest" description="Disordered" evidence="9">
    <location>
        <begin position="79"/>
        <end position="134"/>
    </location>
</feature>
<dbReference type="InterPro" id="IPR019095">
    <property type="entry name" value="Mediator_Med18"/>
</dbReference>
<keyword evidence="6 8" id="KW-0539">Nucleus</keyword>
<keyword evidence="5 8" id="KW-0804">Transcription</keyword>
<dbReference type="GO" id="GO:0016592">
    <property type="term" value="C:mediator complex"/>
    <property type="evidence" value="ECO:0007669"/>
    <property type="project" value="InterPro"/>
</dbReference>
<evidence type="ECO:0000256" key="6">
    <source>
        <dbReference type="ARBA" id="ARBA00023242"/>
    </source>
</evidence>
<feature type="compositionally biased region" description="Polar residues" evidence="9">
    <location>
        <begin position="80"/>
        <end position="93"/>
    </location>
</feature>
<comment type="similarity">
    <text evidence="2 8">Belongs to the Mediator complex subunit 18 family.</text>
</comment>
<evidence type="ECO:0000256" key="2">
    <source>
        <dbReference type="ARBA" id="ARBA00009814"/>
    </source>
</evidence>
<dbReference type="Proteomes" id="UP000723463">
    <property type="component" value="Unassembled WGS sequence"/>
</dbReference>
<evidence type="ECO:0000256" key="1">
    <source>
        <dbReference type="ARBA" id="ARBA00004123"/>
    </source>
</evidence>
<evidence type="ECO:0000256" key="9">
    <source>
        <dbReference type="SAM" id="MobiDB-lite"/>
    </source>
</evidence>
<evidence type="ECO:0000256" key="8">
    <source>
        <dbReference type="RuleBase" id="RU364150"/>
    </source>
</evidence>
<evidence type="ECO:0000256" key="5">
    <source>
        <dbReference type="ARBA" id="ARBA00023163"/>
    </source>
</evidence>
<keyword evidence="12" id="KW-1185">Reference proteome</keyword>
<comment type="function">
    <text evidence="8">Component of the Mediator complex, a coactivator involved in the regulated transcription of nearly all RNA polymerase II-dependent genes. Mediator functions as a bridge to convey information from gene-specific regulatory proteins to the basal RNA polymerase II transcription machinery. Mediator is recruited to promoters by direct interactions with regulatory proteins and serves as a scaffold for the assembly of a functional preinitiation complex with RNA polymerase II and the general transcription factors.</text>
</comment>
<feature type="compositionally biased region" description="Low complexity" evidence="9">
    <location>
        <begin position="110"/>
        <end position="121"/>
    </location>
</feature>
<dbReference type="PANTHER" id="PTHR13321:SF2">
    <property type="entry name" value="MEDIATOR OF RNA POLYMERASE II TRANSCRIPTION SUBUNIT 18"/>
    <property type="match status" value="1"/>
</dbReference>
<reference evidence="10" key="1">
    <citation type="journal article" date="2020" name="Fungal Divers.">
        <title>Resolving the Mortierellaceae phylogeny through synthesis of multi-gene phylogenetics and phylogenomics.</title>
        <authorList>
            <person name="Vandepol N."/>
            <person name="Liber J."/>
            <person name="Desiro A."/>
            <person name="Na H."/>
            <person name="Kennedy M."/>
            <person name="Barry K."/>
            <person name="Grigoriev I.V."/>
            <person name="Miller A.N."/>
            <person name="O'Donnell K."/>
            <person name="Stajich J.E."/>
            <person name="Bonito G."/>
        </authorList>
    </citation>
    <scope>NUCLEOTIDE SEQUENCE</scope>
    <source>
        <strain evidence="10">NRRL 2591</strain>
    </source>
</reference>
<dbReference type="PANTHER" id="PTHR13321">
    <property type="entry name" value="MEDIATOR OF RNA POLYMERASE II TRANSCRIPTION, SUBUNIT 18"/>
    <property type="match status" value="1"/>
</dbReference>
<evidence type="ECO:0000313" key="12">
    <source>
        <dbReference type="Proteomes" id="UP000723463"/>
    </source>
</evidence>
<evidence type="ECO:0000256" key="7">
    <source>
        <dbReference type="ARBA" id="ARBA00032012"/>
    </source>
</evidence>
<dbReference type="GO" id="GO:0006357">
    <property type="term" value="P:regulation of transcription by RNA polymerase II"/>
    <property type="evidence" value="ECO:0007669"/>
    <property type="project" value="InterPro"/>
</dbReference>
<sequence length="303" mass="33001">MAVPGGAQGGASFECSLSGQVLAGQFRPLYDRLLGLCEHAAHSKMFEHELKFAPAVQRPMYSARNDEVHLRLRVKLTVLDTGSNKQPNSSAGHGSSGKKRLRTSTANGDINNNTAISTTTADVEMTPSTQENKDTLASASAPVQTTGMGGENNNPVGVTHYHHDPKTVVSRQYQLCQYGHPEPGRNLVVRSAILVKIHGDAFGFMTLLGYGFEEEFVRRGYSFMYNNICRISVFREYKLSKQHDAFSAIVPEEETAGGTAAEAASPWQVEITSSFVSQENVNSMSEEINLVRNLLAGSVAFQQ</sequence>
<evidence type="ECO:0000256" key="4">
    <source>
        <dbReference type="ARBA" id="ARBA00023015"/>
    </source>
</evidence>
<accession>A0A9P6FJ20</accession>
<proteinExistence type="inferred from homology"/>
<dbReference type="GO" id="GO:0003712">
    <property type="term" value="F:transcription coregulator activity"/>
    <property type="evidence" value="ECO:0007669"/>
    <property type="project" value="InterPro"/>
</dbReference>
<dbReference type="GO" id="GO:0006369">
    <property type="term" value="P:termination of RNA polymerase II transcription"/>
    <property type="evidence" value="ECO:0007669"/>
    <property type="project" value="TreeGrafter"/>
</dbReference>